<reference evidence="2" key="1">
    <citation type="submission" date="2023-06" db="EMBL/GenBank/DDBJ databases">
        <title>SYSU T00b26.</title>
        <authorList>
            <person name="Gao L."/>
            <person name="Fang B.-Z."/>
            <person name="Li W.-J."/>
        </authorList>
    </citation>
    <scope>NUCLEOTIDE SEQUENCE</scope>
    <source>
        <strain evidence="2">SYSU T00b26</strain>
    </source>
</reference>
<feature type="transmembrane region" description="Helical" evidence="1">
    <location>
        <begin position="123"/>
        <end position="145"/>
    </location>
</feature>
<dbReference type="InterPro" id="IPR005325">
    <property type="entry name" value="DUF308_memb"/>
</dbReference>
<feature type="transmembrane region" description="Helical" evidence="1">
    <location>
        <begin position="182"/>
        <end position="201"/>
    </location>
</feature>
<dbReference type="InterPro" id="IPR052712">
    <property type="entry name" value="Acid_resist_chaperone_HdeD"/>
</dbReference>
<keyword evidence="1" id="KW-1133">Transmembrane helix</keyword>
<feature type="transmembrane region" description="Helical" evidence="1">
    <location>
        <begin position="99"/>
        <end position="117"/>
    </location>
</feature>
<evidence type="ECO:0000313" key="3">
    <source>
        <dbReference type="Proteomes" id="UP001172738"/>
    </source>
</evidence>
<dbReference type="PANTHER" id="PTHR34989">
    <property type="entry name" value="PROTEIN HDED"/>
    <property type="match status" value="1"/>
</dbReference>
<organism evidence="2 3">
    <name type="scientific">Demequina zhanjiangensis</name>
    <dbReference type="NCBI Taxonomy" id="3051659"/>
    <lineage>
        <taxon>Bacteria</taxon>
        <taxon>Bacillati</taxon>
        <taxon>Actinomycetota</taxon>
        <taxon>Actinomycetes</taxon>
        <taxon>Micrococcales</taxon>
        <taxon>Demequinaceae</taxon>
        <taxon>Demequina</taxon>
    </lineage>
</organism>
<feature type="transmembrane region" description="Helical" evidence="1">
    <location>
        <begin position="43"/>
        <end position="62"/>
    </location>
</feature>
<keyword evidence="1" id="KW-0812">Transmembrane</keyword>
<evidence type="ECO:0000313" key="2">
    <source>
        <dbReference type="EMBL" id="MDN4474192.1"/>
    </source>
</evidence>
<sequence>MTADDRPDMPSEEPRSATGFFAIATSLDDAPPPPQLVRSMSTVIGVLGGISLALGLALLIWPGATLKVGAALVAINFLLAGVIRLVIGALRTGYSGAMRAVMLIFGMLLVIAGVVMLRNLESSAAVLLLLTVILTGLGWIVEGVMALVDSNNAASRGWAIAAGALALVAGIVAIAVPGWTAVVFVAFIAISLIVLGALGLGRAISMRRSLKAA</sequence>
<gene>
    <name evidence="2" type="ORF">QQX04_14415</name>
</gene>
<comment type="caution">
    <text evidence="2">The sequence shown here is derived from an EMBL/GenBank/DDBJ whole genome shotgun (WGS) entry which is preliminary data.</text>
</comment>
<evidence type="ECO:0000256" key="1">
    <source>
        <dbReference type="SAM" id="Phobius"/>
    </source>
</evidence>
<proteinExistence type="predicted"/>
<dbReference type="EMBL" id="JAUHPV010000013">
    <property type="protein sequence ID" value="MDN4474192.1"/>
    <property type="molecule type" value="Genomic_DNA"/>
</dbReference>
<dbReference type="Pfam" id="PF03729">
    <property type="entry name" value="DUF308"/>
    <property type="match status" value="2"/>
</dbReference>
<dbReference type="RefSeq" id="WP_301130404.1">
    <property type="nucleotide sequence ID" value="NZ_JAUHPV010000013.1"/>
</dbReference>
<keyword evidence="3" id="KW-1185">Reference proteome</keyword>
<name>A0ABT8G556_9MICO</name>
<accession>A0ABT8G556</accession>
<feature type="transmembrane region" description="Helical" evidence="1">
    <location>
        <begin position="157"/>
        <end position="176"/>
    </location>
</feature>
<protein>
    <submittedName>
        <fullName evidence="2">DUF308 domain-containing protein</fullName>
    </submittedName>
</protein>
<dbReference type="Proteomes" id="UP001172738">
    <property type="component" value="Unassembled WGS sequence"/>
</dbReference>
<dbReference type="PANTHER" id="PTHR34989:SF1">
    <property type="entry name" value="PROTEIN HDED"/>
    <property type="match status" value="1"/>
</dbReference>
<feature type="transmembrane region" description="Helical" evidence="1">
    <location>
        <begin position="68"/>
        <end position="87"/>
    </location>
</feature>
<keyword evidence="1" id="KW-0472">Membrane</keyword>